<dbReference type="AlphaFoldDB" id="A0A811MV33"/>
<sequence>MATSPPQNPSSGDPSDASSLAAAALEAPARVWRSLVARLPPLPDSSSFLAAVSDLQRRYLGVRRPRRRRRSALPLPLRPAAAHSARIAGEMPKAFIILDDVVQHTLTNLHSIHKSLLFWQAKAEGTNSQKVYFIIFERGPRAFVDATYQTLTRLGSNRRPVQYILHSASDMVSTKLAALTSMQHCLATFLAEIHSEVDKCREGLTENSDKSLHTLFIVLNTTFSKLEVSLRNAGEGQDELFTHDGNSYELFGKLPEVDVESSEWTEALATDGTSLVYQNLQKLDSFLSSQLSRHKRPNRLTIYWLPYTCGAVGLSVCSLWLLRHSSLMGSPDIDNWVRDAKESVAGFWDEHVEKPVRYFVNSHFYYLYFIFSMVAMLVAFCEQTEGRKLPEDLSVQAMLETLTMRYEKELIHPIQNLFSGELARAMLIQIQKLKLDLESGLLEMDQILRANAINFAVLAALPAFGLSLLLLVLLRTWIQRDHGAEGRGNIARCQRRLLLVDVERRLMEFQHYRDNGMEEEARCKFGLVLYTLDRLCKAVESHAKETGEWLSLREDIFDLAKLDMGTPDKMIVVSRLKWMYNCLLPFSSSRLPRL</sequence>
<comment type="subcellular location">
    <subcellularLocation>
        <location evidence="1">Mitochondrion membrane</location>
        <topology evidence="1">Multi-pass membrane protein</topology>
    </subcellularLocation>
</comment>
<evidence type="ECO:0000256" key="7">
    <source>
        <dbReference type="SAM" id="Phobius"/>
    </source>
</evidence>
<keyword evidence="5 7" id="KW-0472">Membrane</keyword>
<feature type="transmembrane region" description="Helical" evidence="7">
    <location>
        <begin position="363"/>
        <end position="381"/>
    </location>
</feature>
<dbReference type="OrthoDB" id="413313at2759"/>
<evidence type="ECO:0000256" key="3">
    <source>
        <dbReference type="ARBA" id="ARBA00022989"/>
    </source>
</evidence>
<evidence type="ECO:0000256" key="2">
    <source>
        <dbReference type="ARBA" id="ARBA00022692"/>
    </source>
</evidence>
<evidence type="ECO:0000256" key="6">
    <source>
        <dbReference type="SAM" id="MobiDB-lite"/>
    </source>
</evidence>
<feature type="transmembrane region" description="Helical" evidence="7">
    <location>
        <begin position="452"/>
        <end position="474"/>
    </location>
</feature>
<evidence type="ECO:0000313" key="9">
    <source>
        <dbReference type="Proteomes" id="UP000604825"/>
    </source>
</evidence>
<reference evidence="8" key="1">
    <citation type="submission" date="2020-10" db="EMBL/GenBank/DDBJ databases">
        <authorList>
            <person name="Han B."/>
            <person name="Lu T."/>
            <person name="Zhao Q."/>
            <person name="Huang X."/>
            <person name="Zhao Y."/>
        </authorList>
    </citation>
    <scope>NUCLEOTIDE SEQUENCE</scope>
</reference>
<keyword evidence="4" id="KW-0496">Mitochondrion</keyword>
<feature type="transmembrane region" description="Helical" evidence="7">
    <location>
        <begin position="302"/>
        <end position="322"/>
    </location>
</feature>
<evidence type="ECO:0008006" key="10">
    <source>
        <dbReference type="Google" id="ProtNLM"/>
    </source>
</evidence>
<comment type="caution">
    <text evidence="8">The sequence shown here is derived from an EMBL/GenBank/DDBJ whole genome shotgun (WGS) entry which is preliminary data.</text>
</comment>
<evidence type="ECO:0000256" key="4">
    <source>
        <dbReference type="ARBA" id="ARBA00023128"/>
    </source>
</evidence>
<organism evidence="8 9">
    <name type="scientific">Miscanthus lutarioriparius</name>
    <dbReference type="NCBI Taxonomy" id="422564"/>
    <lineage>
        <taxon>Eukaryota</taxon>
        <taxon>Viridiplantae</taxon>
        <taxon>Streptophyta</taxon>
        <taxon>Embryophyta</taxon>
        <taxon>Tracheophyta</taxon>
        <taxon>Spermatophyta</taxon>
        <taxon>Magnoliopsida</taxon>
        <taxon>Liliopsida</taxon>
        <taxon>Poales</taxon>
        <taxon>Poaceae</taxon>
        <taxon>PACMAD clade</taxon>
        <taxon>Panicoideae</taxon>
        <taxon>Andropogonodae</taxon>
        <taxon>Andropogoneae</taxon>
        <taxon>Saccharinae</taxon>
        <taxon>Miscanthus</taxon>
    </lineage>
</organism>
<protein>
    <recommendedName>
        <fullName evidence="10">Protein DGS1, mitochondrial</fullName>
    </recommendedName>
</protein>
<keyword evidence="9" id="KW-1185">Reference proteome</keyword>
<proteinExistence type="predicted"/>
<feature type="region of interest" description="Disordered" evidence="6">
    <location>
        <begin position="1"/>
        <end position="21"/>
    </location>
</feature>
<accession>A0A811MV33</accession>
<name>A0A811MV33_9POAL</name>
<dbReference type="Pfam" id="PF08637">
    <property type="entry name" value="NCA2"/>
    <property type="match status" value="2"/>
</dbReference>
<evidence type="ECO:0000313" key="8">
    <source>
        <dbReference type="EMBL" id="CAD6211224.1"/>
    </source>
</evidence>
<dbReference type="InterPro" id="IPR013946">
    <property type="entry name" value="NCA2-like"/>
</dbReference>
<gene>
    <name evidence="8" type="ORF">NCGR_LOCUS7216</name>
</gene>
<keyword evidence="2 7" id="KW-0812">Transmembrane</keyword>
<evidence type="ECO:0000256" key="1">
    <source>
        <dbReference type="ARBA" id="ARBA00004225"/>
    </source>
</evidence>
<dbReference type="Proteomes" id="UP000604825">
    <property type="component" value="Unassembled WGS sequence"/>
</dbReference>
<dbReference type="GO" id="GO:0005741">
    <property type="term" value="C:mitochondrial outer membrane"/>
    <property type="evidence" value="ECO:0007669"/>
    <property type="project" value="TreeGrafter"/>
</dbReference>
<dbReference type="PANTHER" id="PTHR28234">
    <property type="entry name" value="NUCLEAR CONTROL OF ATPASE PROTEIN 2"/>
    <property type="match status" value="1"/>
</dbReference>
<dbReference type="PANTHER" id="PTHR28234:SF1">
    <property type="entry name" value="NUCLEAR CONTROL OF ATPASE PROTEIN 2"/>
    <property type="match status" value="1"/>
</dbReference>
<dbReference type="EMBL" id="CAJGYO010000002">
    <property type="protein sequence ID" value="CAD6211224.1"/>
    <property type="molecule type" value="Genomic_DNA"/>
</dbReference>
<evidence type="ECO:0000256" key="5">
    <source>
        <dbReference type="ARBA" id="ARBA00023136"/>
    </source>
</evidence>
<feature type="compositionally biased region" description="Low complexity" evidence="6">
    <location>
        <begin position="10"/>
        <end position="21"/>
    </location>
</feature>
<keyword evidence="3 7" id="KW-1133">Transmembrane helix</keyword>